<dbReference type="InterPro" id="IPR043198">
    <property type="entry name" value="Cyclin/Ssn8"/>
</dbReference>
<reference evidence="3 4" key="1">
    <citation type="journal article" date="2023" name="G3 (Bethesda)">
        <title>A high-quality reference genome for the fission yeast Schizosaccharomyces osmophilus.</title>
        <authorList>
            <person name="Jia G.S."/>
            <person name="Zhang W.C."/>
            <person name="Liang Y."/>
            <person name="Liu X.H."/>
            <person name="Rhind N."/>
            <person name="Pidoux A."/>
            <person name="Brysch-Herzberg M."/>
            <person name="Du L.L."/>
        </authorList>
    </citation>
    <scope>NUCLEOTIDE SEQUENCE [LARGE SCALE GENOMIC DNA]</scope>
    <source>
        <strain evidence="3 4">CBS 15793</strain>
    </source>
</reference>
<evidence type="ECO:0000256" key="1">
    <source>
        <dbReference type="RuleBase" id="RU000383"/>
    </source>
</evidence>
<accession>A0AAE9WA24</accession>
<dbReference type="PIRSF" id="PIRSF028758">
    <property type="entry name" value="Cyclin, C/H/G types"/>
    <property type="match status" value="1"/>
</dbReference>
<dbReference type="Gene3D" id="1.10.472.10">
    <property type="entry name" value="Cyclin-like"/>
    <property type="match status" value="2"/>
</dbReference>
<protein>
    <submittedName>
        <fullName evidence="3">Cyclin L family cyclin</fullName>
    </submittedName>
</protein>
<evidence type="ECO:0000259" key="2">
    <source>
        <dbReference type="SMART" id="SM00385"/>
    </source>
</evidence>
<dbReference type="PANTHER" id="PTHR10026">
    <property type="entry name" value="CYCLIN"/>
    <property type="match status" value="1"/>
</dbReference>
<organism evidence="3 4">
    <name type="scientific">Schizosaccharomyces osmophilus</name>
    <dbReference type="NCBI Taxonomy" id="2545709"/>
    <lineage>
        <taxon>Eukaryota</taxon>
        <taxon>Fungi</taxon>
        <taxon>Dikarya</taxon>
        <taxon>Ascomycota</taxon>
        <taxon>Taphrinomycotina</taxon>
        <taxon>Schizosaccharomycetes</taxon>
        <taxon>Schizosaccharomycetales</taxon>
        <taxon>Schizosaccharomycetaceae</taxon>
        <taxon>Schizosaccharomyces</taxon>
    </lineage>
</organism>
<dbReference type="GeneID" id="80875124"/>
<comment type="similarity">
    <text evidence="1">Belongs to the cyclin family.</text>
</comment>
<dbReference type="AlphaFoldDB" id="A0AAE9WA24"/>
<evidence type="ECO:0000313" key="4">
    <source>
        <dbReference type="Proteomes" id="UP001212411"/>
    </source>
</evidence>
<dbReference type="InterPro" id="IPR006671">
    <property type="entry name" value="Cyclin_N"/>
</dbReference>
<dbReference type="SMART" id="SM00385">
    <property type="entry name" value="CYCLIN"/>
    <property type="match status" value="2"/>
</dbReference>
<dbReference type="InterPro" id="IPR036915">
    <property type="entry name" value="Cyclin-like_sf"/>
</dbReference>
<sequence length="253" mass="28782">MTDSLVHALASDTQILAFQSFEHAEELCLLGAEWIQKAGILLQISQRCVYTSLVLFRRYCTLCPPRAVDLNICVMACLYLGCKATETDVSSQDLCNIGIYLKEQFLNPEIEYQIHDLFSTEMYTTKGKINDMELEILRVIDFDTHTVIPHKLAIHYLQTLGLIHDERFTQCTWNLLNDSLHTLLCVSVLPFGIAVGCIALASRVLSRKLPQDWYQVFDSSEEDLELTKTSLESFYKTSDSLHDKTRPLFTASS</sequence>
<name>A0AAE9WA24_9SCHI</name>
<dbReference type="GO" id="GO:0006357">
    <property type="term" value="P:regulation of transcription by RNA polymerase II"/>
    <property type="evidence" value="ECO:0007669"/>
    <property type="project" value="InterPro"/>
</dbReference>
<keyword evidence="4" id="KW-1185">Reference proteome</keyword>
<keyword evidence="1" id="KW-0195">Cyclin</keyword>
<dbReference type="SUPFAM" id="SSF47954">
    <property type="entry name" value="Cyclin-like"/>
    <property type="match status" value="2"/>
</dbReference>
<feature type="domain" description="Cyclin-like" evidence="2">
    <location>
        <begin position="33"/>
        <end position="138"/>
    </location>
</feature>
<dbReference type="KEGG" id="som:SOMG_01642"/>
<proteinExistence type="inferred from homology"/>
<gene>
    <name evidence="3" type="primary">lcp1</name>
    <name evidence="3" type="ORF">SOMG_01642</name>
</gene>
<dbReference type="RefSeq" id="XP_056035006.1">
    <property type="nucleotide sequence ID" value="XM_056180435.1"/>
</dbReference>
<evidence type="ECO:0000313" key="3">
    <source>
        <dbReference type="EMBL" id="WBW70763.1"/>
    </source>
</evidence>
<dbReference type="Proteomes" id="UP001212411">
    <property type="component" value="Chromosome 1"/>
</dbReference>
<feature type="domain" description="Cyclin-like" evidence="2">
    <location>
        <begin position="155"/>
        <end position="232"/>
    </location>
</feature>
<dbReference type="InterPro" id="IPR013763">
    <property type="entry name" value="Cyclin-like_dom"/>
</dbReference>
<dbReference type="EMBL" id="CP115611">
    <property type="protein sequence ID" value="WBW70763.1"/>
    <property type="molecule type" value="Genomic_DNA"/>
</dbReference>
<dbReference type="Pfam" id="PF00134">
    <property type="entry name" value="Cyclin_N"/>
    <property type="match status" value="1"/>
</dbReference>
<dbReference type="GO" id="GO:0016538">
    <property type="term" value="F:cyclin-dependent protein serine/threonine kinase regulator activity"/>
    <property type="evidence" value="ECO:0007669"/>
    <property type="project" value="InterPro"/>
</dbReference>